<reference evidence="7 8" key="1">
    <citation type="submission" date="2008-07" db="EMBL/GenBank/DDBJ databases">
        <authorList>
            <person name="Tandeau de Marsac N."/>
            <person name="Ferriera S."/>
            <person name="Johnson J."/>
            <person name="Kravitz S."/>
            <person name="Beeson K."/>
            <person name="Sutton G."/>
            <person name="Rogers Y.-H."/>
            <person name="Friedman R."/>
            <person name="Frazier M."/>
            <person name="Venter J.C."/>
        </authorList>
    </citation>
    <scope>NUCLEOTIDE SEQUENCE [LARGE SCALE GENOMIC DNA]</scope>
    <source>
        <strain evidence="7 8">PCC 7420</strain>
    </source>
</reference>
<dbReference type="eggNOG" id="COG2885">
    <property type="taxonomic scope" value="Bacteria"/>
</dbReference>
<dbReference type="PROSITE" id="PS51123">
    <property type="entry name" value="OMPA_2"/>
    <property type="match status" value="1"/>
</dbReference>
<name>B4VZE0_9CYAN</name>
<keyword evidence="3" id="KW-0998">Cell outer membrane</keyword>
<evidence type="ECO:0000256" key="5">
    <source>
        <dbReference type="SAM" id="MobiDB-lite"/>
    </source>
</evidence>
<dbReference type="Pfam" id="PF05048">
    <property type="entry name" value="NosD"/>
    <property type="match status" value="1"/>
</dbReference>
<dbReference type="Pfam" id="PF00691">
    <property type="entry name" value="OmpA"/>
    <property type="match status" value="1"/>
</dbReference>
<evidence type="ECO:0000256" key="1">
    <source>
        <dbReference type="ARBA" id="ARBA00004442"/>
    </source>
</evidence>
<dbReference type="SMART" id="SM00710">
    <property type="entry name" value="PbH1"/>
    <property type="match status" value="5"/>
</dbReference>
<gene>
    <name evidence="7" type="ORF">MC7420_5033</name>
</gene>
<dbReference type="InterPro" id="IPR012334">
    <property type="entry name" value="Pectin_lyas_fold"/>
</dbReference>
<feature type="domain" description="OmpA-like" evidence="6">
    <location>
        <begin position="593"/>
        <end position="710"/>
    </location>
</feature>
<dbReference type="Gene3D" id="2.60.40.10">
    <property type="entry name" value="Immunoglobulins"/>
    <property type="match status" value="1"/>
</dbReference>
<dbReference type="InterPro" id="IPR013783">
    <property type="entry name" value="Ig-like_fold"/>
</dbReference>
<evidence type="ECO:0000259" key="6">
    <source>
        <dbReference type="PROSITE" id="PS51123"/>
    </source>
</evidence>
<comment type="subcellular location">
    <subcellularLocation>
        <location evidence="1">Cell outer membrane</location>
    </subcellularLocation>
</comment>
<feature type="compositionally biased region" description="Pro residues" evidence="5">
    <location>
        <begin position="579"/>
        <end position="593"/>
    </location>
</feature>
<dbReference type="SUPFAM" id="SSF103088">
    <property type="entry name" value="OmpA-like"/>
    <property type="match status" value="1"/>
</dbReference>
<dbReference type="Gene3D" id="3.30.1330.60">
    <property type="entry name" value="OmpA-like domain"/>
    <property type="match status" value="1"/>
</dbReference>
<dbReference type="STRING" id="118168.MC7420_5033"/>
<evidence type="ECO:0000256" key="2">
    <source>
        <dbReference type="ARBA" id="ARBA00023136"/>
    </source>
</evidence>
<dbReference type="Proteomes" id="UP000003835">
    <property type="component" value="Unassembled WGS sequence"/>
</dbReference>
<dbReference type="PANTHER" id="PTHR30329:SF21">
    <property type="entry name" value="LIPOPROTEIN YIAD-RELATED"/>
    <property type="match status" value="1"/>
</dbReference>
<feature type="region of interest" description="Disordered" evidence="5">
    <location>
        <begin position="555"/>
        <end position="594"/>
    </location>
</feature>
<dbReference type="InterPro" id="IPR006664">
    <property type="entry name" value="OMP_bac"/>
</dbReference>
<dbReference type="InterPro" id="IPR036737">
    <property type="entry name" value="OmpA-like_sf"/>
</dbReference>
<dbReference type="AlphaFoldDB" id="B4VZE0"/>
<accession>B4VZE0</accession>
<sequence>MFNQNCVRVRSRHFSAGNAKALTTNPPQPEALKRLLQTLKRLLQTLTLASVLTSPTLVTAQSPNLRVVVNSTQDSITPDEFLTLREAIELTNGQLTVNQLSDTERTLVSSSPGQSPQIEFNLPPQDTTIYLTELLPPLASPGLVVDGTTQPGYDPTTSPTAEIAIPQPIVTITPTPGQSILRGLTIVADGVTVRGLSIYGFKAVNETTLATPPADIFISHASPPPDISQQETPNYRFPFYPENVPPQDVNLEFNWLGIPPNGEMPENRSGFGVYVFNSLGTRVYRNRITDHDGSAIITSVQANNLQVSENIIVGNGIDGMPDAIRLEGVINDSEITGNLICGNDGSGVYLFKPEGAVQIRENQIIFNGRRLRRAAVYLMGNNHQVRENQIAYQPGPGVVVTAYPDSDRNVIETNRFAGLEGLSIDLNAQQHVEPIHFQIGDGHNPPRTTKYQRQTTGNNGINAPQFVSEEFVQLGDQLEVLGQAEPGSTVELYRVREAAESVYGPLSEPIASATTDAEGEFRVTLTGLQPGETISAIATHPENGTSEPALNAVVTSSDGTIPANPEPQPPVIPQCLTQTPPPSSPPEPTPPVQQPLTLRVPRNVHFALDRADISPESAAVLDQVAAVLQEYPFLTIELQGHTDPRASAAYNQALARRRALAVRNYLLRQGVDPGRMTIRSFGESQRRTTGSGVVDYARDRRVEIIFQDLRGLEIIFEDQETDLQIEF</sequence>
<keyword evidence="8" id="KW-1185">Reference proteome</keyword>
<evidence type="ECO:0000313" key="7">
    <source>
        <dbReference type="EMBL" id="EDX72760.1"/>
    </source>
</evidence>
<dbReference type="Gene3D" id="2.160.20.10">
    <property type="entry name" value="Single-stranded right-handed beta-helix, Pectin lyase-like"/>
    <property type="match status" value="1"/>
</dbReference>
<proteinExistence type="predicted"/>
<dbReference type="InterPro" id="IPR050330">
    <property type="entry name" value="Bact_OuterMem_StrucFunc"/>
</dbReference>
<dbReference type="PRINTS" id="PR01021">
    <property type="entry name" value="OMPADOMAIN"/>
</dbReference>
<dbReference type="InterPro" id="IPR006665">
    <property type="entry name" value="OmpA-like"/>
</dbReference>
<dbReference type="PANTHER" id="PTHR30329">
    <property type="entry name" value="STATOR ELEMENT OF FLAGELLAR MOTOR COMPLEX"/>
    <property type="match status" value="1"/>
</dbReference>
<dbReference type="SUPFAM" id="SSF51126">
    <property type="entry name" value="Pectin lyase-like"/>
    <property type="match status" value="1"/>
</dbReference>
<dbReference type="EMBL" id="DS989862">
    <property type="protein sequence ID" value="EDX72760.1"/>
    <property type="molecule type" value="Genomic_DNA"/>
</dbReference>
<dbReference type="CDD" id="cd07185">
    <property type="entry name" value="OmpA_C-like"/>
    <property type="match status" value="1"/>
</dbReference>
<evidence type="ECO:0000256" key="4">
    <source>
        <dbReference type="PROSITE-ProRule" id="PRU00473"/>
    </source>
</evidence>
<evidence type="ECO:0000313" key="8">
    <source>
        <dbReference type="Proteomes" id="UP000003835"/>
    </source>
</evidence>
<protein>
    <submittedName>
        <fullName evidence="7">OmpA family protein</fullName>
    </submittedName>
</protein>
<dbReference type="InterPro" id="IPR006626">
    <property type="entry name" value="PbH1"/>
</dbReference>
<dbReference type="InterPro" id="IPR007742">
    <property type="entry name" value="NosD_dom"/>
</dbReference>
<dbReference type="HOGENOM" id="CLU_392240_0_0_3"/>
<organism evidence="7 8">
    <name type="scientific">Coleofasciculus chthonoplastes PCC 7420</name>
    <dbReference type="NCBI Taxonomy" id="118168"/>
    <lineage>
        <taxon>Bacteria</taxon>
        <taxon>Bacillati</taxon>
        <taxon>Cyanobacteriota</taxon>
        <taxon>Cyanophyceae</taxon>
        <taxon>Coleofasciculales</taxon>
        <taxon>Coleofasciculaceae</taxon>
        <taxon>Coleofasciculus</taxon>
    </lineage>
</organism>
<keyword evidence="2 4" id="KW-0472">Membrane</keyword>
<dbReference type="GO" id="GO:0009279">
    <property type="term" value="C:cell outer membrane"/>
    <property type="evidence" value="ECO:0007669"/>
    <property type="project" value="UniProtKB-SubCell"/>
</dbReference>
<dbReference type="InterPro" id="IPR011050">
    <property type="entry name" value="Pectin_lyase_fold/virulence"/>
</dbReference>
<evidence type="ECO:0000256" key="3">
    <source>
        <dbReference type="ARBA" id="ARBA00023237"/>
    </source>
</evidence>